<evidence type="ECO:0000313" key="7">
    <source>
        <dbReference type="EMBL" id="KAF5737403.1"/>
    </source>
</evidence>
<dbReference type="InterPro" id="IPR011989">
    <property type="entry name" value="ARM-like"/>
</dbReference>
<dbReference type="InterPro" id="IPR045210">
    <property type="entry name" value="RING-Ubox_PUB"/>
</dbReference>
<name>A0A7J7CTI4_TRIWF</name>
<dbReference type="InterPro" id="IPR013083">
    <property type="entry name" value="Znf_RING/FYVE/PHD"/>
</dbReference>
<keyword evidence="3 5" id="KW-0808">Transferase</keyword>
<dbReference type="SUPFAM" id="SSF48371">
    <property type="entry name" value="ARM repeat"/>
    <property type="match status" value="1"/>
</dbReference>
<dbReference type="InterPro" id="IPR058678">
    <property type="entry name" value="ARM_PUB"/>
</dbReference>
<dbReference type="PANTHER" id="PTHR22849:SF24">
    <property type="entry name" value="E3 UBIQUITIN-PROTEIN LIGASE PUB24"/>
    <property type="match status" value="1"/>
</dbReference>
<dbReference type="PANTHER" id="PTHR22849">
    <property type="entry name" value="WDSAM1 PROTEIN"/>
    <property type="match status" value="1"/>
</dbReference>
<evidence type="ECO:0000256" key="2">
    <source>
        <dbReference type="ARBA" id="ARBA00004906"/>
    </source>
</evidence>
<reference evidence="7 8" key="1">
    <citation type="journal article" date="2020" name="Nat. Commun.">
        <title>Genome of Tripterygium wilfordii and identification of cytochrome P450 involved in triptolide biosynthesis.</title>
        <authorList>
            <person name="Tu L."/>
            <person name="Su P."/>
            <person name="Zhang Z."/>
            <person name="Gao L."/>
            <person name="Wang J."/>
            <person name="Hu T."/>
            <person name="Zhou J."/>
            <person name="Zhang Y."/>
            <person name="Zhao Y."/>
            <person name="Liu Y."/>
            <person name="Song Y."/>
            <person name="Tong Y."/>
            <person name="Lu Y."/>
            <person name="Yang J."/>
            <person name="Xu C."/>
            <person name="Jia M."/>
            <person name="Peters R.J."/>
            <person name="Huang L."/>
            <person name="Gao W."/>
        </authorList>
    </citation>
    <scope>NUCLEOTIDE SEQUENCE [LARGE SCALE GENOMIC DNA]</scope>
    <source>
        <strain evidence="8">cv. XIE 37</strain>
        <tissue evidence="7">Leaf</tissue>
    </source>
</reference>
<dbReference type="InterPro" id="IPR016024">
    <property type="entry name" value="ARM-type_fold"/>
</dbReference>
<dbReference type="SUPFAM" id="SSF57850">
    <property type="entry name" value="RING/U-box"/>
    <property type="match status" value="1"/>
</dbReference>
<keyword evidence="8" id="KW-1185">Reference proteome</keyword>
<evidence type="ECO:0000256" key="5">
    <source>
        <dbReference type="RuleBase" id="RU369093"/>
    </source>
</evidence>
<dbReference type="FunCoup" id="A0A7J7CTI4">
    <property type="interactions" value="40"/>
</dbReference>
<dbReference type="EC" id="2.3.2.27" evidence="5"/>
<organism evidence="7 8">
    <name type="scientific">Tripterygium wilfordii</name>
    <name type="common">Thunder God vine</name>
    <dbReference type="NCBI Taxonomy" id="458696"/>
    <lineage>
        <taxon>Eukaryota</taxon>
        <taxon>Viridiplantae</taxon>
        <taxon>Streptophyta</taxon>
        <taxon>Embryophyta</taxon>
        <taxon>Tracheophyta</taxon>
        <taxon>Spermatophyta</taxon>
        <taxon>Magnoliopsida</taxon>
        <taxon>eudicotyledons</taxon>
        <taxon>Gunneridae</taxon>
        <taxon>Pentapetalae</taxon>
        <taxon>rosids</taxon>
        <taxon>fabids</taxon>
        <taxon>Celastrales</taxon>
        <taxon>Celastraceae</taxon>
        <taxon>Tripterygium</taxon>
    </lineage>
</organism>
<comment type="pathway">
    <text evidence="2 5">Protein modification; protein ubiquitination.</text>
</comment>
<dbReference type="EMBL" id="JAAARO010000013">
    <property type="protein sequence ID" value="KAF5737403.1"/>
    <property type="molecule type" value="Genomic_DNA"/>
</dbReference>
<accession>A0A7J7CTI4</accession>
<dbReference type="Gene3D" id="3.30.40.10">
    <property type="entry name" value="Zinc/RING finger domain, C3HC4 (zinc finger)"/>
    <property type="match status" value="1"/>
</dbReference>
<protein>
    <recommendedName>
        <fullName evidence="5 6">U-box domain-containing protein</fullName>
        <ecNumber evidence="5">2.3.2.27</ecNumber>
    </recommendedName>
    <alternativeName>
        <fullName evidence="5">RING-type E3 ubiquitin transferase PUB</fullName>
    </alternativeName>
</protein>
<dbReference type="SMART" id="SM00504">
    <property type="entry name" value="Ubox"/>
    <property type="match status" value="1"/>
</dbReference>
<dbReference type="InterPro" id="IPR045185">
    <property type="entry name" value="PUB22/23/24-like"/>
</dbReference>
<dbReference type="PROSITE" id="PS51698">
    <property type="entry name" value="U_BOX"/>
    <property type="match status" value="1"/>
</dbReference>
<dbReference type="Gene3D" id="1.25.10.10">
    <property type="entry name" value="Leucine-rich Repeat Variant"/>
    <property type="match status" value="1"/>
</dbReference>
<dbReference type="Proteomes" id="UP000593562">
    <property type="component" value="Unassembled WGS sequence"/>
</dbReference>
<evidence type="ECO:0000256" key="1">
    <source>
        <dbReference type="ARBA" id="ARBA00000900"/>
    </source>
</evidence>
<dbReference type="CDD" id="cd16664">
    <property type="entry name" value="RING-Ubox_PUB"/>
    <property type="match status" value="1"/>
</dbReference>
<feature type="domain" description="U-box" evidence="6">
    <location>
        <begin position="66"/>
        <end position="142"/>
    </location>
</feature>
<dbReference type="Pfam" id="PF04564">
    <property type="entry name" value="U-box"/>
    <property type="match status" value="1"/>
</dbReference>
<proteinExistence type="predicted"/>
<dbReference type="InterPro" id="IPR003613">
    <property type="entry name" value="Ubox_domain"/>
</dbReference>
<evidence type="ECO:0000313" key="8">
    <source>
        <dbReference type="Proteomes" id="UP000593562"/>
    </source>
</evidence>
<dbReference type="UniPathway" id="UPA00143"/>
<dbReference type="GO" id="GO:0061630">
    <property type="term" value="F:ubiquitin protein ligase activity"/>
    <property type="evidence" value="ECO:0007669"/>
    <property type="project" value="UniProtKB-UniRule"/>
</dbReference>
<dbReference type="InParanoid" id="A0A7J7CTI4"/>
<dbReference type="Pfam" id="PF25598">
    <property type="entry name" value="ARM_PUB"/>
    <property type="match status" value="1"/>
</dbReference>
<sequence>MERHMHANNTMTRKSRPIQLGAGPPILSINWPQSLTIPKTNTNFSIYRVSRLSSPALEFPFMDDIEIPQYFICPISLQIMKDPVTTITGITYNRESIEHWLFTCKNTICPVTKEPLPRESDLTPNHNLRRLIQSWCTSHGVDRIPTPKPTLNKCHVLQLIKDLSQPHLQIKTLRQLELLAAENERNIKYMEGAGVPKAMVTLIVKIFKSKQIEGLHEALSILHLIRINSSEAKLILHENDQIIESWTWVLMSNNLNNNIAVKSHALSILKRLIEEGSSSLLERLKPEFFDAIVGVIREKKVTQQGINAALNVLLHACPWGRNRGMMVKSGAVFELIELELGSPEKRTTELILGVLFHLCSCADGRAEFVNHRGGIAVVAKRILRISNTVNDRAVLILSLVCKFSGTKSVLQEMLEAKAVSKLCVFLQIDYCDSFLKEKAKEILRSNFDEWKKEPCFDSLALTKYLY</sequence>
<gene>
    <name evidence="7" type="ORF">HS088_TW13G00283</name>
</gene>
<evidence type="ECO:0000256" key="4">
    <source>
        <dbReference type="ARBA" id="ARBA00022786"/>
    </source>
</evidence>
<evidence type="ECO:0000256" key="3">
    <source>
        <dbReference type="ARBA" id="ARBA00022679"/>
    </source>
</evidence>
<dbReference type="AlphaFoldDB" id="A0A7J7CTI4"/>
<comment type="catalytic activity">
    <reaction evidence="1 5">
        <text>S-ubiquitinyl-[E2 ubiquitin-conjugating enzyme]-L-cysteine + [acceptor protein]-L-lysine = [E2 ubiquitin-conjugating enzyme]-L-cysteine + N(6)-ubiquitinyl-[acceptor protein]-L-lysine.</text>
        <dbReference type="EC" id="2.3.2.27"/>
    </reaction>
</comment>
<comment type="function">
    <text evidence="5">Functions as an E3 ubiquitin ligase.</text>
</comment>
<keyword evidence="4 5" id="KW-0833">Ubl conjugation pathway</keyword>
<evidence type="ECO:0000259" key="6">
    <source>
        <dbReference type="PROSITE" id="PS51698"/>
    </source>
</evidence>
<comment type="caution">
    <text evidence="7">The sequence shown here is derived from an EMBL/GenBank/DDBJ whole genome shotgun (WGS) entry which is preliminary data.</text>
</comment>
<dbReference type="GO" id="GO:0016567">
    <property type="term" value="P:protein ubiquitination"/>
    <property type="evidence" value="ECO:0007669"/>
    <property type="project" value="UniProtKB-UniRule"/>
</dbReference>